<name>A0AA35TJT1_GEOBA</name>
<comment type="caution">
    <text evidence="1">The sequence shown here is derived from an EMBL/GenBank/DDBJ whole genome shotgun (WGS) entry which is preliminary data.</text>
</comment>
<dbReference type="EMBL" id="CASHTH010003755">
    <property type="protein sequence ID" value="CAI8048873.1"/>
    <property type="molecule type" value="Genomic_DNA"/>
</dbReference>
<gene>
    <name evidence="1" type="ORF">GBAR_LOCUS26935</name>
</gene>
<organism evidence="1 2">
    <name type="scientific">Geodia barretti</name>
    <name type="common">Barrett's horny sponge</name>
    <dbReference type="NCBI Taxonomy" id="519541"/>
    <lineage>
        <taxon>Eukaryota</taxon>
        <taxon>Metazoa</taxon>
        <taxon>Porifera</taxon>
        <taxon>Demospongiae</taxon>
        <taxon>Heteroscleromorpha</taxon>
        <taxon>Tetractinellida</taxon>
        <taxon>Astrophorina</taxon>
        <taxon>Geodiidae</taxon>
        <taxon>Geodia</taxon>
    </lineage>
</organism>
<keyword evidence="1" id="KW-0647">Proteasome</keyword>
<evidence type="ECO:0000313" key="1">
    <source>
        <dbReference type="EMBL" id="CAI8048873.1"/>
    </source>
</evidence>
<protein>
    <submittedName>
        <fullName evidence="1">Proteasome subunit beta type-1-A</fullName>
    </submittedName>
</protein>
<dbReference type="InterPro" id="IPR029055">
    <property type="entry name" value="Ntn_hydrolases_N"/>
</dbReference>
<dbReference type="GO" id="GO:0000502">
    <property type="term" value="C:proteasome complex"/>
    <property type="evidence" value="ECO:0007669"/>
    <property type="project" value="UniProtKB-KW"/>
</dbReference>
<dbReference type="Proteomes" id="UP001174909">
    <property type="component" value="Unassembled WGS sequence"/>
</dbReference>
<reference evidence="1" key="1">
    <citation type="submission" date="2023-03" db="EMBL/GenBank/DDBJ databases">
        <authorList>
            <person name="Steffen K."/>
            <person name="Cardenas P."/>
        </authorList>
    </citation>
    <scope>NUCLEOTIDE SEQUENCE</scope>
</reference>
<accession>A0AA35TJT1</accession>
<dbReference type="AlphaFoldDB" id="A0AA35TJT1"/>
<proteinExistence type="predicted"/>
<sequence>MQTYSFPVSKSKPELLFVNSTIGLKNQSGAEEVPLSQDKAVALVQDVFSAAAERDIYTGDGLEICVITAAGVDMKRVPLRRD</sequence>
<evidence type="ECO:0000313" key="2">
    <source>
        <dbReference type="Proteomes" id="UP001174909"/>
    </source>
</evidence>
<dbReference type="SUPFAM" id="SSF56235">
    <property type="entry name" value="N-terminal nucleophile aminohydrolases (Ntn hydrolases)"/>
    <property type="match status" value="1"/>
</dbReference>
<keyword evidence="2" id="KW-1185">Reference proteome</keyword>
<dbReference type="Gene3D" id="3.60.20.10">
    <property type="entry name" value="Glutamine Phosphoribosylpyrophosphate, subunit 1, domain 1"/>
    <property type="match status" value="1"/>
</dbReference>